<organism evidence="2 3">
    <name type="scientific">Veillonella magna</name>
    <dbReference type="NCBI Taxonomy" id="464322"/>
    <lineage>
        <taxon>Bacteria</taxon>
        <taxon>Bacillati</taxon>
        <taxon>Bacillota</taxon>
        <taxon>Negativicutes</taxon>
        <taxon>Veillonellales</taxon>
        <taxon>Veillonellaceae</taxon>
        <taxon>Veillonella</taxon>
    </lineage>
</organism>
<dbReference type="PANTHER" id="PTHR35271:SF1">
    <property type="entry name" value="ABC TRANSPORTER, SUBSTRATE-BINDING LIPOPROTEIN"/>
    <property type="match status" value="1"/>
</dbReference>
<evidence type="ECO:0000313" key="2">
    <source>
        <dbReference type="EMBL" id="MBM6912095.1"/>
    </source>
</evidence>
<dbReference type="PROSITE" id="PS51257">
    <property type="entry name" value="PROKAR_LIPOPROTEIN"/>
    <property type="match status" value="1"/>
</dbReference>
<keyword evidence="3" id="KW-1185">Reference proteome</keyword>
<comment type="caution">
    <text evidence="2">The sequence shown here is derived from an EMBL/GenBank/DDBJ whole genome shotgun (WGS) entry which is preliminary data.</text>
</comment>
<feature type="chain" id="PRO_5045166446" evidence="1">
    <location>
        <begin position="21"/>
        <end position="325"/>
    </location>
</feature>
<protein>
    <submittedName>
        <fullName evidence="2">ABC transporter substrate-binding protein</fullName>
    </submittedName>
</protein>
<evidence type="ECO:0000313" key="3">
    <source>
        <dbReference type="Proteomes" id="UP000707138"/>
    </source>
</evidence>
<dbReference type="Gene3D" id="3.40.50.2300">
    <property type="match status" value="2"/>
</dbReference>
<dbReference type="EMBL" id="JACJLA010000002">
    <property type="protein sequence ID" value="MBM6912095.1"/>
    <property type="molecule type" value="Genomic_DNA"/>
</dbReference>
<dbReference type="CDD" id="cd06325">
    <property type="entry name" value="PBP1_ABC_unchar_transporter"/>
    <property type="match status" value="1"/>
</dbReference>
<dbReference type="InterPro" id="IPR007487">
    <property type="entry name" value="ABC_transpt-TYRBP-like"/>
</dbReference>
<dbReference type="Pfam" id="PF04392">
    <property type="entry name" value="ABC_sub_bind"/>
    <property type="match status" value="1"/>
</dbReference>
<dbReference type="SUPFAM" id="SSF53822">
    <property type="entry name" value="Periplasmic binding protein-like I"/>
    <property type="match status" value="1"/>
</dbReference>
<dbReference type="PANTHER" id="PTHR35271">
    <property type="entry name" value="ABC TRANSPORTER, SUBSTRATE-BINDING LIPOPROTEIN-RELATED"/>
    <property type="match status" value="1"/>
</dbReference>
<sequence>MWKKRIVGAIATLMAVGLIAGCGGSQGTTSGDKQYKVGVVQLVEHPALDAANKGFVDGLKSKGFDKNVVLDQQNAQADQSNLNSIAQRFVSDKKDLVLAIATPAAQAMANATKDIPILGTAITDYKTAKLVQSDEKPGTNVSGTTDMNPIEQQVDLIIKLVPNLKTLGTIYTASEVNSQLQVEKMKAYAATKGITVVEATVSNVNDIQQAAQNLASQGVQAIYIPTDNVVASAFANVVKITDAAKIPVFPAEENMVKAGGVAIYSVDYYKLGFQTGVMAAKLLSGEAKISDMPIERQKEMKLVINKEEAAKLGISIPADLAQEVK</sequence>
<name>A0ABS2GE71_9FIRM</name>
<gene>
    <name evidence="2" type="ORF">H6A01_01960</name>
</gene>
<keyword evidence="1" id="KW-0732">Signal</keyword>
<reference evidence="2 3" key="1">
    <citation type="journal article" date="2021" name="Sci. Rep.">
        <title>The distribution of antibiotic resistance genes in chicken gut microbiota commensals.</title>
        <authorList>
            <person name="Juricova H."/>
            <person name="Matiasovicova J."/>
            <person name="Kubasova T."/>
            <person name="Cejkova D."/>
            <person name="Rychlik I."/>
        </authorList>
    </citation>
    <scope>NUCLEOTIDE SEQUENCE [LARGE SCALE GENOMIC DNA]</scope>
    <source>
        <strain evidence="2 3">An537</strain>
    </source>
</reference>
<evidence type="ECO:0000256" key="1">
    <source>
        <dbReference type="SAM" id="SignalP"/>
    </source>
</evidence>
<dbReference type="InterPro" id="IPR028082">
    <property type="entry name" value="Peripla_BP_I"/>
</dbReference>
<proteinExistence type="predicted"/>
<accession>A0ABS2GE71</accession>
<dbReference type="Proteomes" id="UP000707138">
    <property type="component" value="Unassembled WGS sequence"/>
</dbReference>
<feature type="signal peptide" evidence="1">
    <location>
        <begin position="1"/>
        <end position="20"/>
    </location>
</feature>